<evidence type="ECO:0000259" key="1">
    <source>
        <dbReference type="Pfam" id="PF13456"/>
    </source>
</evidence>
<reference evidence="2 3" key="1">
    <citation type="submission" date="2024-04" db="EMBL/GenBank/DDBJ databases">
        <authorList>
            <person name="Fracassetti M."/>
        </authorList>
    </citation>
    <scope>NUCLEOTIDE SEQUENCE [LARGE SCALE GENOMIC DNA]</scope>
</reference>
<organism evidence="2 3">
    <name type="scientific">Linum trigynum</name>
    <dbReference type="NCBI Taxonomy" id="586398"/>
    <lineage>
        <taxon>Eukaryota</taxon>
        <taxon>Viridiplantae</taxon>
        <taxon>Streptophyta</taxon>
        <taxon>Embryophyta</taxon>
        <taxon>Tracheophyta</taxon>
        <taxon>Spermatophyta</taxon>
        <taxon>Magnoliopsida</taxon>
        <taxon>eudicotyledons</taxon>
        <taxon>Gunneridae</taxon>
        <taxon>Pentapetalae</taxon>
        <taxon>rosids</taxon>
        <taxon>fabids</taxon>
        <taxon>Malpighiales</taxon>
        <taxon>Linaceae</taxon>
        <taxon>Linum</taxon>
    </lineage>
</organism>
<dbReference type="InterPro" id="IPR002156">
    <property type="entry name" value="RNaseH_domain"/>
</dbReference>
<gene>
    <name evidence="2" type="ORF">LTRI10_LOCUS39298</name>
</gene>
<accession>A0AAV2FLA4</accession>
<feature type="domain" description="RNase H type-1" evidence="1">
    <location>
        <begin position="3"/>
        <end position="114"/>
    </location>
</feature>
<evidence type="ECO:0000313" key="3">
    <source>
        <dbReference type="Proteomes" id="UP001497516"/>
    </source>
</evidence>
<dbReference type="EMBL" id="OZ034820">
    <property type="protein sequence ID" value="CAL1399104.1"/>
    <property type="molecule type" value="Genomic_DNA"/>
</dbReference>
<dbReference type="GO" id="GO:0004523">
    <property type="term" value="F:RNA-DNA hybrid ribonuclease activity"/>
    <property type="evidence" value="ECO:0007669"/>
    <property type="project" value="InterPro"/>
</dbReference>
<dbReference type="Pfam" id="PF13456">
    <property type="entry name" value="RVT_3"/>
    <property type="match status" value="1"/>
</dbReference>
<dbReference type="PANTHER" id="PTHR47074">
    <property type="entry name" value="BNAC02G40300D PROTEIN"/>
    <property type="match status" value="1"/>
</dbReference>
<evidence type="ECO:0000313" key="2">
    <source>
        <dbReference type="EMBL" id="CAL1399104.1"/>
    </source>
</evidence>
<dbReference type="AlphaFoldDB" id="A0AAV2FLA4"/>
<dbReference type="Proteomes" id="UP001497516">
    <property type="component" value="Chromosome 7"/>
</dbReference>
<name>A0AAV2FLA4_9ROSI</name>
<dbReference type="InterPro" id="IPR052929">
    <property type="entry name" value="RNase_H-like_EbsB-rel"/>
</dbReference>
<dbReference type="GO" id="GO:0003676">
    <property type="term" value="F:nucleic acid binding"/>
    <property type="evidence" value="ECO:0007669"/>
    <property type="project" value="InterPro"/>
</dbReference>
<proteinExistence type="predicted"/>
<protein>
    <recommendedName>
        <fullName evidence="1">RNase H type-1 domain-containing protein</fullName>
    </recommendedName>
</protein>
<keyword evidence="3" id="KW-1185">Reference proteome</keyword>
<dbReference type="PANTHER" id="PTHR47074:SF11">
    <property type="entry name" value="REVERSE TRANSCRIPTASE-LIKE PROTEIN"/>
    <property type="match status" value="1"/>
</dbReference>
<sequence length="138" mass="15289">MSDAAGGLVLRDAAGLVVATQWVMFRSLVNPMLVELSTLRDTIRWCPHRGLEVVTIVGDVKIVIDKVNAGGVHDAAGEALFEEIHHMLLASLWLKIRFVVRQNIRVAHMVAKKALSLFSAGCNAFDFRAWLWSEPGHM</sequence>